<organism evidence="1 2">
    <name type="scientific">Chaetomium tenue</name>
    <dbReference type="NCBI Taxonomy" id="1854479"/>
    <lineage>
        <taxon>Eukaryota</taxon>
        <taxon>Fungi</taxon>
        <taxon>Dikarya</taxon>
        <taxon>Ascomycota</taxon>
        <taxon>Pezizomycotina</taxon>
        <taxon>Sordariomycetes</taxon>
        <taxon>Sordariomycetidae</taxon>
        <taxon>Sordariales</taxon>
        <taxon>Chaetomiaceae</taxon>
        <taxon>Chaetomium</taxon>
    </lineage>
</organism>
<proteinExistence type="predicted"/>
<dbReference type="EMBL" id="JAGIZQ010000003">
    <property type="protein sequence ID" value="KAH6636729.1"/>
    <property type="molecule type" value="Genomic_DNA"/>
</dbReference>
<protein>
    <submittedName>
        <fullName evidence="1">Uncharacterized protein</fullName>
    </submittedName>
</protein>
<evidence type="ECO:0000313" key="2">
    <source>
        <dbReference type="Proteomes" id="UP000724584"/>
    </source>
</evidence>
<comment type="caution">
    <text evidence="1">The sequence shown here is derived from an EMBL/GenBank/DDBJ whole genome shotgun (WGS) entry which is preliminary data.</text>
</comment>
<reference evidence="1 2" key="1">
    <citation type="journal article" date="2021" name="Nat. Commun.">
        <title>Genetic determinants of endophytism in the Arabidopsis root mycobiome.</title>
        <authorList>
            <person name="Mesny F."/>
            <person name="Miyauchi S."/>
            <person name="Thiergart T."/>
            <person name="Pickel B."/>
            <person name="Atanasova L."/>
            <person name="Karlsson M."/>
            <person name="Huettel B."/>
            <person name="Barry K.W."/>
            <person name="Haridas S."/>
            <person name="Chen C."/>
            <person name="Bauer D."/>
            <person name="Andreopoulos W."/>
            <person name="Pangilinan J."/>
            <person name="LaButti K."/>
            <person name="Riley R."/>
            <person name="Lipzen A."/>
            <person name="Clum A."/>
            <person name="Drula E."/>
            <person name="Henrissat B."/>
            <person name="Kohler A."/>
            <person name="Grigoriev I.V."/>
            <person name="Martin F.M."/>
            <person name="Hacquard S."/>
        </authorList>
    </citation>
    <scope>NUCLEOTIDE SEQUENCE [LARGE SCALE GENOMIC DNA]</scope>
    <source>
        <strain evidence="1 2">MPI-SDFR-AT-0079</strain>
    </source>
</reference>
<name>A0ACB7PD78_9PEZI</name>
<accession>A0ACB7PD78</accession>
<evidence type="ECO:0000313" key="1">
    <source>
        <dbReference type="EMBL" id="KAH6636729.1"/>
    </source>
</evidence>
<sequence>MAVLRTWRSTCLAYLESATSRLASPIIISPVHSAGTPMFLFRISRCVPGHVLSPISCLKKPRPTVHVPVGPWSADATSGDISPVIFCSRRSPNASSQLPSFACGRTPPRNLQMARCNFWKHLSLVNGCAVAVLVIRSSLQIRCGLLVEDRISGLDTTDPLAVRFVAGFRQGRDGLSDTSNGDFDGYTARCLWMGGCSWMHALQ</sequence>
<keyword evidence="2" id="KW-1185">Reference proteome</keyword>
<gene>
    <name evidence="1" type="ORF">F5144DRAFT_192102</name>
</gene>
<dbReference type="Proteomes" id="UP000724584">
    <property type="component" value="Unassembled WGS sequence"/>
</dbReference>